<protein>
    <recommendedName>
        <fullName evidence="1">Flavoprotein domain-containing protein</fullName>
    </recommendedName>
</protein>
<feature type="domain" description="Flavoprotein" evidence="1">
    <location>
        <begin position="48"/>
        <end position="173"/>
    </location>
</feature>
<evidence type="ECO:0000313" key="3">
    <source>
        <dbReference type="Proteomes" id="UP000075737"/>
    </source>
</evidence>
<sequence>MEILKEEEQKYIDEIVKKIVSEVLKKVYEKEILEKEEKGNKEEKPEGILIVFTGGTGSLDSVLEGLKKLREKYKLFAVFSEASKQVLPIKEFKENIQFEEIVPQNLYKVINESKLVILPTLTQNTAAKIAYGIRDTIASEAAAVSIIAGKKILACEDSIPCNSMPEEYSKLIKSILQTLKNFGIRFCRAENIFDEVENINGSDEIVCKKKEKTAEKEKTEISMDLKLITGETIQKLYKEGIRKIILPNKCIITPSAKDMIKDYKITIEWMVK</sequence>
<accession>A0A162M5Y6</accession>
<dbReference type="GO" id="GO:0003824">
    <property type="term" value="F:catalytic activity"/>
    <property type="evidence" value="ECO:0007669"/>
    <property type="project" value="InterPro"/>
</dbReference>
<keyword evidence="3" id="KW-1185">Reference proteome</keyword>
<evidence type="ECO:0000313" key="2">
    <source>
        <dbReference type="EMBL" id="KYO64148.1"/>
    </source>
</evidence>
<dbReference type="Pfam" id="PF02441">
    <property type="entry name" value="Flavoprotein"/>
    <property type="match status" value="1"/>
</dbReference>
<dbReference type="OrthoDB" id="3732621at2"/>
<dbReference type="RefSeq" id="WP_068749268.1">
    <property type="nucleotide sequence ID" value="NZ_LOHZ01000044.1"/>
</dbReference>
<dbReference type="SUPFAM" id="SSF52507">
    <property type="entry name" value="Homo-oligomeric flavin-containing Cys decarboxylases, HFCD"/>
    <property type="match status" value="1"/>
</dbReference>
<dbReference type="EMBL" id="LOHZ01000044">
    <property type="protein sequence ID" value="KYO64148.1"/>
    <property type="molecule type" value="Genomic_DNA"/>
</dbReference>
<comment type="caution">
    <text evidence="2">The sequence shown here is derived from an EMBL/GenBank/DDBJ whole genome shotgun (WGS) entry which is preliminary data.</text>
</comment>
<dbReference type="InterPro" id="IPR003382">
    <property type="entry name" value="Flavoprotein"/>
</dbReference>
<organism evidence="2 3">
    <name type="scientific">Thermovenabulum gondwanense</name>
    <dbReference type="NCBI Taxonomy" id="520767"/>
    <lineage>
        <taxon>Bacteria</taxon>
        <taxon>Bacillati</taxon>
        <taxon>Bacillota</taxon>
        <taxon>Clostridia</taxon>
        <taxon>Thermosediminibacterales</taxon>
        <taxon>Thermosediminibacteraceae</taxon>
        <taxon>Thermovenabulum</taxon>
    </lineage>
</organism>
<evidence type="ECO:0000259" key="1">
    <source>
        <dbReference type="Pfam" id="PF02441"/>
    </source>
</evidence>
<dbReference type="InterPro" id="IPR036551">
    <property type="entry name" value="Flavin_trans-like"/>
</dbReference>
<gene>
    <name evidence="2" type="ORF">ATZ99_21790</name>
</gene>
<reference evidence="2 3" key="1">
    <citation type="submission" date="2015-12" db="EMBL/GenBank/DDBJ databases">
        <title>Draft genome of Thermovenabulum gondwanense isolated from a red thermophilic microbial mat colonisisng an outflow channel of a bore well.</title>
        <authorList>
            <person name="Patel B.K."/>
        </authorList>
    </citation>
    <scope>NUCLEOTIDE SEQUENCE [LARGE SCALE GENOMIC DNA]</scope>
    <source>
        <strain evidence="2 3">R270</strain>
    </source>
</reference>
<name>A0A162M5Y6_9FIRM</name>
<dbReference type="STRING" id="520767.ATZ99_21790"/>
<dbReference type="Gene3D" id="3.40.50.1950">
    <property type="entry name" value="Flavin prenyltransferase-like"/>
    <property type="match status" value="1"/>
</dbReference>
<dbReference type="Proteomes" id="UP000075737">
    <property type="component" value="Unassembled WGS sequence"/>
</dbReference>
<proteinExistence type="predicted"/>
<dbReference type="AlphaFoldDB" id="A0A162M5Y6"/>